<dbReference type="Proteomes" id="UP001163882">
    <property type="component" value="Chromosome"/>
</dbReference>
<evidence type="ECO:0000313" key="3">
    <source>
        <dbReference type="Proteomes" id="UP001163882"/>
    </source>
</evidence>
<evidence type="ECO:0000313" key="2">
    <source>
        <dbReference type="EMBL" id="UYQ73893.1"/>
    </source>
</evidence>
<gene>
    <name evidence="2" type="ORF">OF122_09085</name>
</gene>
<feature type="transmembrane region" description="Helical" evidence="1">
    <location>
        <begin position="87"/>
        <end position="108"/>
    </location>
</feature>
<keyword evidence="1" id="KW-0472">Membrane</keyword>
<keyword evidence="1" id="KW-1133">Transmembrane helix</keyword>
<keyword evidence="1" id="KW-0812">Transmembrane</keyword>
<evidence type="ECO:0000256" key="1">
    <source>
        <dbReference type="SAM" id="Phobius"/>
    </source>
</evidence>
<name>A0ABY6ITC2_9HYPH</name>
<accession>A0ABY6ITC2</accession>
<organism evidence="2 3">
    <name type="scientific">Pelagibacterium flavum</name>
    <dbReference type="NCBI Taxonomy" id="2984530"/>
    <lineage>
        <taxon>Bacteria</taxon>
        <taxon>Pseudomonadati</taxon>
        <taxon>Pseudomonadota</taxon>
        <taxon>Alphaproteobacteria</taxon>
        <taxon>Hyphomicrobiales</taxon>
        <taxon>Devosiaceae</taxon>
        <taxon>Pelagibacterium</taxon>
    </lineage>
</organism>
<keyword evidence="3" id="KW-1185">Reference proteome</keyword>
<reference evidence="2" key="1">
    <citation type="submission" date="2022-10" db="EMBL/GenBank/DDBJ databases">
        <title>YIM 151497 complete genome.</title>
        <authorList>
            <person name="Chen X."/>
        </authorList>
    </citation>
    <scope>NUCLEOTIDE SEQUENCE</scope>
    <source>
        <strain evidence="2">YIM 151497</strain>
    </source>
</reference>
<dbReference type="EMBL" id="CP107716">
    <property type="protein sequence ID" value="UYQ73893.1"/>
    <property type="molecule type" value="Genomic_DNA"/>
</dbReference>
<dbReference type="RefSeq" id="WP_264227450.1">
    <property type="nucleotide sequence ID" value="NZ_CP107716.1"/>
</dbReference>
<feature type="transmembrane region" description="Helical" evidence="1">
    <location>
        <begin position="12"/>
        <end position="40"/>
    </location>
</feature>
<proteinExistence type="predicted"/>
<protein>
    <submittedName>
        <fullName evidence="2">Uncharacterized protein</fullName>
    </submittedName>
</protein>
<sequence>MEPTPVPPRSMLVIVMGFVSWSAAFVGLYAINAIGCAFAWPAALQRWVMIGLTLIASGSMVVVAWWSIGHWRRAVKAARPAPSLARIGAIASVAALAATIFVFAPSLFVSMCL</sequence>
<feature type="transmembrane region" description="Helical" evidence="1">
    <location>
        <begin position="46"/>
        <end position="66"/>
    </location>
</feature>